<dbReference type="SUPFAM" id="SSF48452">
    <property type="entry name" value="TPR-like"/>
    <property type="match status" value="1"/>
</dbReference>
<evidence type="ECO:0008006" key="3">
    <source>
        <dbReference type="Google" id="ProtNLM"/>
    </source>
</evidence>
<dbReference type="InterPro" id="IPR011990">
    <property type="entry name" value="TPR-like_helical_dom_sf"/>
</dbReference>
<dbReference type="SUPFAM" id="SSF116965">
    <property type="entry name" value="Hypothetical protein MPN330"/>
    <property type="match status" value="1"/>
</dbReference>
<name>A0A9X2BHW6_9BACL</name>
<dbReference type="RefSeq" id="WP_248253332.1">
    <property type="nucleotide sequence ID" value="NZ_JAIWJX010000002.1"/>
</dbReference>
<keyword evidence="2" id="KW-1185">Reference proteome</keyword>
<organism evidence="1 2">
    <name type="scientific">Fictibacillus marinisediminis</name>
    <dbReference type="NCBI Taxonomy" id="2878389"/>
    <lineage>
        <taxon>Bacteria</taxon>
        <taxon>Bacillati</taxon>
        <taxon>Bacillota</taxon>
        <taxon>Bacilli</taxon>
        <taxon>Bacillales</taxon>
        <taxon>Fictibacillaceae</taxon>
        <taxon>Fictibacillus</taxon>
    </lineage>
</organism>
<reference evidence="1" key="1">
    <citation type="submission" date="2021-09" db="EMBL/GenBank/DDBJ databases">
        <title>Genome analysis of Fictibacillus sp. KIGAM418 isolated from marine sediment.</title>
        <authorList>
            <person name="Seo M.-J."/>
            <person name="Cho E.-S."/>
            <person name="Hwang C.Y."/>
        </authorList>
    </citation>
    <scope>NUCLEOTIDE SEQUENCE</scope>
    <source>
        <strain evidence="1">KIGAM418</strain>
    </source>
</reference>
<accession>A0A9X2BHW6</accession>
<dbReference type="Gene3D" id="1.25.40.10">
    <property type="entry name" value="Tetratricopeptide repeat domain"/>
    <property type="match status" value="1"/>
</dbReference>
<dbReference type="Proteomes" id="UP001139011">
    <property type="component" value="Unassembled WGS sequence"/>
</dbReference>
<dbReference type="AlphaFoldDB" id="A0A9X2BHW6"/>
<evidence type="ECO:0000313" key="2">
    <source>
        <dbReference type="Proteomes" id="UP001139011"/>
    </source>
</evidence>
<comment type="caution">
    <text evidence="1">The sequence shown here is derived from an EMBL/GenBank/DDBJ whole genome shotgun (WGS) entry which is preliminary data.</text>
</comment>
<protein>
    <recommendedName>
        <fullName evidence="3">Tetratricopeptide repeat protein</fullName>
    </recommendedName>
</protein>
<gene>
    <name evidence="1" type="ORF">LCY76_15335</name>
</gene>
<evidence type="ECO:0000313" key="1">
    <source>
        <dbReference type="EMBL" id="MCK6257953.1"/>
    </source>
</evidence>
<proteinExistence type="predicted"/>
<sequence length="350" mass="40065">MANEKKGKKISNVVLFPNLPARLLEKGMSSLKAKQFKESLSCFLQLLEIEPGHSQGHLGVVLSLIELGQLQEAKIRADKMLKQGIGEYFDVLQIYLSVLIQLSEYESVVSVVEAVLEEHQLPAAQAESFYQLLHFSRKMTDDPEPPIDLSPEPHQDRSKEIETLRNMMTSGEIHNQWIAMQQLSYMNPEDTIAVYREFLENEEGNPGIKTMALNYLKSKDIQETVTLHKFGNTYSINIQELHDVYEDPFNLEVKKELEDRLEQDNPTLTEFAVTIWWDYILAIYPQVPEPADSHYWARALQCAAGKLSGMDTCDAIESEIEIHPETLEKAVEQLLDIERFTFGPNKFQGY</sequence>
<dbReference type="EMBL" id="JAIWJX010000002">
    <property type="protein sequence ID" value="MCK6257953.1"/>
    <property type="molecule type" value="Genomic_DNA"/>
</dbReference>